<accession>A0A8S1UE71</accession>
<dbReference type="OrthoDB" id="302638at2759"/>
<proteinExistence type="predicted"/>
<evidence type="ECO:0000313" key="2">
    <source>
        <dbReference type="EMBL" id="CAD8162427.1"/>
    </source>
</evidence>
<feature type="region of interest" description="Disordered" evidence="1">
    <location>
        <begin position="20"/>
        <end position="89"/>
    </location>
</feature>
<feature type="compositionally biased region" description="Polar residues" evidence="1">
    <location>
        <begin position="24"/>
        <end position="45"/>
    </location>
</feature>
<dbReference type="Proteomes" id="UP000683925">
    <property type="component" value="Unassembled WGS sequence"/>
</dbReference>
<dbReference type="OMA" id="MGNGTCK"/>
<name>A0A8S1UE71_PAROT</name>
<reference evidence="2" key="1">
    <citation type="submission" date="2021-01" db="EMBL/GenBank/DDBJ databases">
        <authorList>
            <consortium name="Genoscope - CEA"/>
            <person name="William W."/>
        </authorList>
    </citation>
    <scope>NUCLEOTIDE SEQUENCE</scope>
</reference>
<keyword evidence="3" id="KW-1185">Reference proteome</keyword>
<organism evidence="2 3">
    <name type="scientific">Paramecium octaurelia</name>
    <dbReference type="NCBI Taxonomy" id="43137"/>
    <lineage>
        <taxon>Eukaryota</taxon>
        <taxon>Sar</taxon>
        <taxon>Alveolata</taxon>
        <taxon>Ciliophora</taxon>
        <taxon>Intramacronucleata</taxon>
        <taxon>Oligohymenophorea</taxon>
        <taxon>Peniculida</taxon>
        <taxon>Parameciidae</taxon>
        <taxon>Paramecium</taxon>
    </lineage>
</organism>
<evidence type="ECO:0000313" key="3">
    <source>
        <dbReference type="Proteomes" id="UP000683925"/>
    </source>
</evidence>
<sequence length="180" mass="20431">MGNGTCKQQSPSLATIDLIDQKQPLPNSYQQSPTKPNIDSINPTIAKQEEEGPNISMEAEEDRCSIGRVSQAESPTKERSKKRQSSEDQFFLDLLHQDKTLFRRSSQGQNISPVRILATQHRKNKTSFIIEHTELLKLRQEEADEISKPKSILKSSNLSEKSFSSQSQKKVKFGLIYKQI</sequence>
<dbReference type="EMBL" id="CAJJDP010000041">
    <property type="protein sequence ID" value="CAD8162427.1"/>
    <property type="molecule type" value="Genomic_DNA"/>
</dbReference>
<gene>
    <name evidence="2" type="ORF">POCTA_138.1.T0410258</name>
</gene>
<comment type="caution">
    <text evidence="2">The sequence shown here is derived from an EMBL/GenBank/DDBJ whole genome shotgun (WGS) entry which is preliminary data.</text>
</comment>
<protein>
    <submittedName>
        <fullName evidence="2">Uncharacterized protein</fullName>
    </submittedName>
</protein>
<evidence type="ECO:0000256" key="1">
    <source>
        <dbReference type="SAM" id="MobiDB-lite"/>
    </source>
</evidence>
<dbReference type="AlphaFoldDB" id="A0A8S1UE71"/>